<evidence type="ECO:0000256" key="1">
    <source>
        <dbReference type="ARBA" id="ARBA00001974"/>
    </source>
</evidence>
<evidence type="ECO:0000313" key="10">
    <source>
        <dbReference type="Proteomes" id="UP001230188"/>
    </source>
</evidence>
<keyword evidence="3" id="KW-0285">Flavoprotein</keyword>
<dbReference type="Pfam" id="PF05199">
    <property type="entry name" value="GMC_oxred_C"/>
    <property type="match status" value="1"/>
</dbReference>
<dbReference type="GO" id="GO:0050660">
    <property type="term" value="F:flavin adenine dinucleotide binding"/>
    <property type="evidence" value="ECO:0007669"/>
    <property type="project" value="InterPro"/>
</dbReference>
<feature type="compositionally biased region" description="Basic residues" evidence="6">
    <location>
        <begin position="673"/>
        <end position="682"/>
    </location>
</feature>
<keyword evidence="7" id="KW-0472">Membrane</keyword>
<evidence type="ECO:0000259" key="8">
    <source>
        <dbReference type="PROSITE" id="PS00624"/>
    </source>
</evidence>
<feature type="domain" description="Glucose-methanol-choline oxidoreductase N-terminal" evidence="8">
    <location>
        <begin position="366"/>
        <end position="380"/>
    </location>
</feature>
<feature type="region of interest" description="Disordered" evidence="6">
    <location>
        <begin position="666"/>
        <end position="691"/>
    </location>
</feature>
<evidence type="ECO:0000256" key="4">
    <source>
        <dbReference type="ARBA" id="ARBA00022827"/>
    </source>
</evidence>
<dbReference type="PANTHER" id="PTHR11552">
    <property type="entry name" value="GLUCOSE-METHANOL-CHOLINE GMC OXIDOREDUCTASE"/>
    <property type="match status" value="1"/>
</dbReference>
<comment type="caution">
    <text evidence="9">The sequence shown here is derived from an EMBL/GenBank/DDBJ whole genome shotgun (WGS) entry which is preliminary data.</text>
</comment>
<keyword evidence="4 5" id="KW-0274">FAD</keyword>
<dbReference type="Proteomes" id="UP001230188">
    <property type="component" value="Unassembled WGS sequence"/>
</dbReference>
<organism evidence="9 10">
    <name type="scientific">Chrysophaeum taylorii</name>
    <dbReference type="NCBI Taxonomy" id="2483200"/>
    <lineage>
        <taxon>Eukaryota</taxon>
        <taxon>Sar</taxon>
        <taxon>Stramenopiles</taxon>
        <taxon>Ochrophyta</taxon>
        <taxon>Pelagophyceae</taxon>
        <taxon>Pelagomonadales</taxon>
        <taxon>Pelagomonadaceae</taxon>
        <taxon>Chrysophaeum</taxon>
    </lineage>
</organism>
<dbReference type="AlphaFoldDB" id="A0AAD7XPY8"/>
<name>A0AAD7XPY8_9STRA</name>
<dbReference type="Pfam" id="PF00732">
    <property type="entry name" value="GMC_oxred_N"/>
    <property type="match status" value="1"/>
</dbReference>
<feature type="transmembrane region" description="Helical" evidence="7">
    <location>
        <begin position="30"/>
        <end position="47"/>
    </location>
</feature>
<dbReference type="Gene3D" id="3.30.410.40">
    <property type="match status" value="1"/>
</dbReference>
<evidence type="ECO:0000256" key="2">
    <source>
        <dbReference type="ARBA" id="ARBA00010790"/>
    </source>
</evidence>
<evidence type="ECO:0000256" key="5">
    <source>
        <dbReference type="PIRSR" id="PIRSR000137-2"/>
    </source>
</evidence>
<gene>
    <name evidence="9" type="ORF">CTAYLR_008141</name>
</gene>
<evidence type="ECO:0000256" key="3">
    <source>
        <dbReference type="ARBA" id="ARBA00022630"/>
    </source>
</evidence>
<dbReference type="PIRSF" id="PIRSF000137">
    <property type="entry name" value="Alcohol_oxidase"/>
    <property type="match status" value="1"/>
</dbReference>
<evidence type="ECO:0000256" key="7">
    <source>
        <dbReference type="SAM" id="Phobius"/>
    </source>
</evidence>
<dbReference type="InterPro" id="IPR036188">
    <property type="entry name" value="FAD/NAD-bd_sf"/>
</dbReference>
<reference evidence="9" key="1">
    <citation type="submission" date="2023-01" db="EMBL/GenBank/DDBJ databases">
        <title>Metagenome sequencing of chrysophaentin producing Chrysophaeum taylorii.</title>
        <authorList>
            <person name="Davison J."/>
            <person name="Bewley C."/>
        </authorList>
    </citation>
    <scope>NUCLEOTIDE SEQUENCE</scope>
    <source>
        <strain evidence="9">NIES-1699</strain>
    </source>
</reference>
<sequence length="691" mass="74394">MAEEKVEEESMIAQEIKQSIPKGTPKRRDVVRVCFVVAIALAVVGMVRKWAVPASETYEEEGTDAREFDVVVVGAGPAGSVVAARVATKMREKLGVAAPRVLLMESGSGSQRVLGGTDWMFRDRTIFDVPLAWSYVAQLSKYLWRVPGGFLARTVGGCGAHNAMLYVRALSSDIERWNASTWSWTTVKNKYLELEDWQGEVDVAQGYAIPSVGDLTRVPAHHAAGGTIATSAGIYRDLLARKFLETVAHPLHIAEGVGMQYSEDFNAPSSRRGAGYYHFNIRDGLRESAAAVFLGGSIEGYAPIPNLEFQSESTVLKLGGLGEGRVSTLDVARRGGQTKFLRPFATAAPPEHLLLAPDAVVVLAAGAILTPHLLHVSGVGDPALLRAAGLEPLVDNPAVGSGLMDHPAVGVVFDVAPALTADMVGLYSRFLNWTRGQPFSTYPRAFGYPGFSAGAFFDSGVDGENDPDLQLTVFPLQIEPHLAADQARVRYDQAIVTVAVVRPDTKYDVVPNPRDRAAPELVLRGAAPPPSSTTGGRGGIAPTDAKRLVAGVRRVREIFARSPLRDYVTKEAAPGPTVLSDDDLEAWVYATYTQNSHWCCSSNFGQNGALDPTDLSLKGVPNLRVADSSSFPHIPNGNVHSTVVAVAAEFADRLANERVDYHRLKASNADTNHKKKKKKKKTVVATTSRPK</sequence>
<dbReference type="InterPro" id="IPR012132">
    <property type="entry name" value="GMC_OxRdtase"/>
</dbReference>
<keyword evidence="7" id="KW-0812">Transmembrane</keyword>
<dbReference type="GO" id="GO:0016614">
    <property type="term" value="F:oxidoreductase activity, acting on CH-OH group of donors"/>
    <property type="evidence" value="ECO:0007669"/>
    <property type="project" value="InterPro"/>
</dbReference>
<proteinExistence type="inferred from homology"/>
<accession>A0AAD7XPY8</accession>
<comment type="similarity">
    <text evidence="2">Belongs to the GMC oxidoreductase family.</text>
</comment>
<dbReference type="InterPro" id="IPR000172">
    <property type="entry name" value="GMC_OxRdtase_N"/>
</dbReference>
<protein>
    <recommendedName>
        <fullName evidence="8">Glucose-methanol-choline oxidoreductase N-terminal domain-containing protein</fullName>
    </recommendedName>
</protein>
<dbReference type="SUPFAM" id="SSF54373">
    <property type="entry name" value="FAD-linked reductases, C-terminal domain"/>
    <property type="match status" value="1"/>
</dbReference>
<keyword evidence="10" id="KW-1185">Reference proteome</keyword>
<dbReference type="PANTHER" id="PTHR11552:SF147">
    <property type="entry name" value="CHOLINE DEHYDROGENASE, MITOCHONDRIAL"/>
    <property type="match status" value="1"/>
</dbReference>
<dbReference type="Gene3D" id="3.50.50.60">
    <property type="entry name" value="FAD/NAD(P)-binding domain"/>
    <property type="match status" value="1"/>
</dbReference>
<feature type="binding site" evidence="5">
    <location>
        <position position="315"/>
    </location>
    <ligand>
        <name>FAD</name>
        <dbReference type="ChEBI" id="CHEBI:57692"/>
    </ligand>
</feature>
<dbReference type="InterPro" id="IPR007867">
    <property type="entry name" value="GMC_OxRtase_C"/>
</dbReference>
<dbReference type="PROSITE" id="PS00624">
    <property type="entry name" value="GMC_OXRED_2"/>
    <property type="match status" value="1"/>
</dbReference>
<comment type="cofactor">
    <cofactor evidence="1 5">
        <name>FAD</name>
        <dbReference type="ChEBI" id="CHEBI:57692"/>
    </cofactor>
</comment>
<dbReference type="EMBL" id="JAQMWT010000129">
    <property type="protein sequence ID" value="KAJ8609832.1"/>
    <property type="molecule type" value="Genomic_DNA"/>
</dbReference>
<evidence type="ECO:0000256" key="6">
    <source>
        <dbReference type="SAM" id="MobiDB-lite"/>
    </source>
</evidence>
<keyword evidence="7" id="KW-1133">Transmembrane helix</keyword>
<evidence type="ECO:0000313" key="9">
    <source>
        <dbReference type="EMBL" id="KAJ8609832.1"/>
    </source>
</evidence>
<dbReference type="SUPFAM" id="SSF51905">
    <property type="entry name" value="FAD/NAD(P)-binding domain"/>
    <property type="match status" value="1"/>
</dbReference>